<keyword evidence="3" id="KW-1185">Reference proteome</keyword>
<dbReference type="EMBL" id="JACFYF010000220">
    <property type="protein sequence ID" value="MBA5764827.1"/>
    <property type="molecule type" value="Genomic_DNA"/>
</dbReference>
<dbReference type="Proteomes" id="UP000571701">
    <property type="component" value="Unassembled WGS sequence"/>
</dbReference>
<dbReference type="AlphaFoldDB" id="A0A7W2IW83"/>
<evidence type="ECO:0000256" key="1">
    <source>
        <dbReference type="SAM" id="MobiDB-lite"/>
    </source>
</evidence>
<evidence type="ECO:0000313" key="2">
    <source>
        <dbReference type="EMBL" id="MBA5764827.1"/>
    </source>
</evidence>
<evidence type="ECO:0000313" key="3">
    <source>
        <dbReference type="Proteomes" id="UP000571701"/>
    </source>
</evidence>
<accession>A0A7W2IW83</accession>
<feature type="region of interest" description="Disordered" evidence="1">
    <location>
        <begin position="48"/>
        <end position="73"/>
    </location>
</feature>
<comment type="caution">
    <text evidence="2">The sequence shown here is derived from an EMBL/GenBank/DDBJ whole genome shotgun (WGS) entry which is preliminary data.</text>
</comment>
<protein>
    <submittedName>
        <fullName evidence="2">Uncharacterized protein</fullName>
    </submittedName>
</protein>
<feature type="non-terminal residue" evidence="2">
    <location>
        <position position="73"/>
    </location>
</feature>
<name>A0A7W2IW83_9VIBR</name>
<feature type="compositionally biased region" description="Basic and acidic residues" evidence="1">
    <location>
        <begin position="56"/>
        <end position="73"/>
    </location>
</feature>
<dbReference type="RefSeq" id="WP_182110793.1">
    <property type="nucleotide sequence ID" value="NZ_JACFYF010000220.1"/>
</dbReference>
<organism evidence="2 3">
    <name type="scientific">Vibrio marinisediminis</name>
    <dbReference type="NCBI Taxonomy" id="2758441"/>
    <lineage>
        <taxon>Bacteria</taxon>
        <taxon>Pseudomonadati</taxon>
        <taxon>Pseudomonadota</taxon>
        <taxon>Gammaproteobacteria</taxon>
        <taxon>Vibrionales</taxon>
        <taxon>Vibrionaceae</taxon>
        <taxon>Vibrio</taxon>
    </lineage>
</organism>
<sequence length="73" mass="8289">MNAVKAMQHPDTQEDCMDVDIIDSLVEEINMAESLESELEDIFKGAQPDQEELEEVKEFSKIPQEGDKPPKPE</sequence>
<gene>
    <name evidence="2" type="ORF">H2O73_20985</name>
</gene>
<reference evidence="2 3" key="1">
    <citation type="submission" date="2020-07" db="EMBL/GenBank/DDBJ databases">
        <title>Vibrio marinisediminis sp. nov., isolated from marine sediment.</title>
        <authorList>
            <person name="Ji X."/>
        </authorList>
    </citation>
    <scope>NUCLEOTIDE SEQUENCE [LARGE SCALE GENOMIC DNA]</scope>
    <source>
        <strain evidence="2 3">404</strain>
    </source>
</reference>
<proteinExistence type="predicted"/>